<accession>A0A9D1GKD3</accession>
<evidence type="ECO:0000313" key="13">
    <source>
        <dbReference type="Proteomes" id="UP000886860"/>
    </source>
</evidence>
<evidence type="ECO:0000256" key="6">
    <source>
        <dbReference type="ARBA" id="ARBA00022801"/>
    </source>
</evidence>
<comment type="catalytic activity">
    <reaction evidence="9">
        <text>adenosine + phosphate = alpha-D-ribose 1-phosphate + adenine</text>
        <dbReference type="Rhea" id="RHEA:27642"/>
        <dbReference type="ChEBI" id="CHEBI:16335"/>
        <dbReference type="ChEBI" id="CHEBI:16708"/>
        <dbReference type="ChEBI" id="CHEBI:43474"/>
        <dbReference type="ChEBI" id="CHEBI:57720"/>
        <dbReference type="EC" id="2.4.2.1"/>
    </reaction>
    <physiologicalReaction direction="left-to-right" evidence="9">
        <dbReference type="Rhea" id="RHEA:27643"/>
    </physiologicalReaction>
</comment>
<comment type="catalytic activity">
    <reaction evidence="10">
        <text>S-methyl-5'-thioadenosine + phosphate = 5-(methylsulfanyl)-alpha-D-ribose 1-phosphate + adenine</text>
        <dbReference type="Rhea" id="RHEA:11852"/>
        <dbReference type="ChEBI" id="CHEBI:16708"/>
        <dbReference type="ChEBI" id="CHEBI:17509"/>
        <dbReference type="ChEBI" id="CHEBI:43474"/>
        <dbReference type="ChEBI" id="CHEBI:58533"/>
        <dbReference type="EC" id="2.4.2.28"/>
    </reaction>
    <physiologicalReaction direction="left-to-right" evidence="10">
        <dbReference type="Rhea" id="RHEA:11853"/>
    </physiologicalReaction>
</comment>
<dbReference type="InterPro" id="IPR003730">
    <property type="entry name" value="Cu_polyphenol_OxRdtase"/>
</dbReference>
<dbReference type="AlphaFoldDB" id="A0A9D1GKD3"/>
<keyword evidence="5" id="KW-0479">Metal-binding</keyword>
<evidence type="ECO:0000313" key="12">
    <source>
        <dbReference type="EMBL" id="HIT42082.1"/>
    </source>
</evidence>
<gene>
    <name evidence="12" type="primary">pgeF</name>
    <name evidence="12" type="ORF">IAB60_08315</name>
</gene>
<evidence type="ECO:0000256" key="8">
    <source>
        <dbReference type="ARBA" id="ARBA00047989"/>
    </source>
</evidence>
<keyword evidence="4" id="KW-0808">Transferase</keyword>
<dbReference type="PANTHER" id="PTHR30616">
    <property type="entry name" value="UNCHARACTERIZED PROTEIN YFIH"/>
    <property type="match status" value="1"/>
</dbReference>
<dbReference type="Pfam" id="PF02578">
    <property type="entry name" value="Cu-oxidase_4"/>
    <property type="match status" value="1"/>
</dbReference>
<dbReference type="InterPro" id="IPR038371">
    <property type="entry name" value="Cu_polyphenol_OxRdtase_sf"/>
</dbReference>
<proteinExistence type="inferred from homology"/>
<dbReference type="SUPFAM" id="SSF64438">
    <property type="entry name" value="CNF1/YfiH-like putative cysteine hydrolases"/>
    <property type="match status" value="1"/>
</dbReference>
<comment type="catalytic activity">
    <reaction evidence="1">
        <text>inosine + phosphate = alpha-D-ribose 1-phosphate + hypoxanthine</text>
        <dbReference type="Rhea" id="RHEA:27646"/>
        <dbReference type="ChEBI" id="CHEBI:17368"/>
        <dbReference type="ChEBI" id="CHEBI:17596"/>
        <dbReference type="ChEBI" id="CHEBI:43474"/>
        <dbReference type="ChEBI" id="CHEBI:57720"/>
        <dbReference type="EC" id="2.4.2.1"/>
    </reaction>
    <physiologicalReaction direction="left-to-right" evidence="1">
        <dbReference type="Rhea" id="RHEA:27647"/>
    </physiologicalReaction>
</comment>
<dbReference type="GO" id="GO:0005507">
    <property type="term" value="F:copper ion binding"/>
    <property type="evidence" value="ECO:0007669"/>
    <property type="project" value="TreeGrafter"/>
</dbReference>
<evidence type="ECO:0000256" key="3">
    <source>
        <dbReference type="ARBA" id="ARBA00007353"/>
    </source>
</evidence>
<dbReference type="NCBIfam" id="TIGR00726">
    <property type="entry name" value="peptidoglycan editing factor PgeF"/>
    <property type="match status" value="1"/>
</dbReference>
<evidence type="ECO:0000256" key="10">
    <source>
        <dbReference type="ARBA" id="ARBA00049893"/>
    </source>
</evidence>
<comment type="function">
    <text evidence="2">Purine nucleoside enzyme that catalyzes the phosphorolysis of adenosine and inosine nucleosides, yielding D-ribose 1-phosphate and the respective free bases, adenine and hypoxanthine. Also catalyzes the phosphorolysis of S-methyl-5'-thioadenosine into adenine and S-methyl-5-thio-alpha-D-ribose 1-phosphate. Also has adenosine deaminase activity.</text>
</comment>
<comment type="caution">
    <text evidence="12">The sequence shown here is derived from an EMBL/GenBank/DDBJ whole genome shotgun (WGS) entry which is preliminary data.</text>
</comment>
<evidence type="ECO:0000256" key="7">
    <source>
        <dbReference type="ARBA" id="ARBA00022833"/>
    </source>
</evidence>
<dbReference type="Gene3D" id="3.60.140.10">
    <property type="entry name" value="CNF1/YfiH-like putative cysteine hydrolases"/>
    <property type="match status" value="1"/>
</dbReference>
<evidence type="ECO:0000256" key="5">
    <source>
        <dbReference type="ARBA" id="ARBA00022723"/>
    </source>
</evidence>
<sequence length="288" mass="32615">MGEQERILWNYADSRKVFHTHIKNGVPYLSFRALEESGITVDGFSTRMGGASTGKFATMNFSYSRGDDPEHVLENYTRMAEALGVDRDQMVVSWQTHTTNVRLITREDAGKGVTRERDYRDVDGMICDIPGITLVTFYADCVPLYFLDKRRRAIGLSHSGWRGTVSKMGQVTLDAMREAFGTRPEDVTACIGPSICQECFEVGEEVAEAFSQAFARKDWDSLWHKGRPGKYQLDLWRANQLILMEAGVPEENISVTNICTRCNCRYLFSHRKEGEERGNLAAFLGLRP</sequence>
<evidence type="ECO:0000256" key="4">
    <source>
        <dbReference type="ARBA" id="ARBA00022679"/>
    </source>
</evidence>
<comment type="catalytic activity">
    <reaction evidence="8">
        <text>adenosine + H2O + H(+) = inosine + NH4(+)</text>
        <dbReference type="Rhea" id="RHEA:24408"/>
        <dbReference type="ChEBI" id="CHEBI:15377"/>
        <dbReference type="ChEBI" id="CHEBI:15378"/>
        <dbReference type="ChEBI" id="CHEBI:16335"/>
        <dbReference type="ChEBI" id="CHEBI:17596"/>
        <dbReference type="ChEBI" id="CHEBI:28938"/>
        <dbReference type="EC" id="3.5.4.4"/>
    </reaction>
    <physiologicalReaction direction="left-to-right" evidence="8">
        <dbReference type="Rhea" id="RHEA:24409"/>
    </physiologicalReaction>
</comment>
<keyword evidence="6" id="KW-0378">Hydrolase</keyword>
<dbReference type="GO" id="GO:0016787">
    <property type="term" value="F:hydrolase activity"/>
    <property type="evidence" value="ECO:0007669"/>
    <property type="project" value="UniProtKB-KW"/>
</dbReference>
<evidence type="ECO:0000256" key="9">
    <source>
        <dbReference type="ARBA" id="ARBA00048968"/>
    </source>
</evidence>
<dbReference type="GO" id="GO:0017061">
    <property type="term" value="F:S-methyl-5-thioadenosine phosphorylase activity"/>
    <property type="evidence" value="ECO:0007669"/>
    <property type="project" value="UniProtKB-EC"/>
</dbReference>
<name>A0A9D1GKD3_9FIRM</name>
<reference evidence="12" key="1">
    <citation type="submission" date="2020-10" db="EMBL/GenBank/DDBJ databases">
        <authorList>
            <person name="Gilroy R."/>
        </authorList>
    </citation>
    <scope>NUCLEOTIDE SEQUENCE</scope>
    <source>
        <strain evidence="12">CHK123-3438</strain>
    </source>
</reference>
<keyword evidence="7" id="KW-0862">Zinc</keyword>
<evidence type="ECO:0000256" key="2">
    <source>
        <dbReference type="ARBA" id="ARBA00003215"/>
    </source>
</evidence>
<evidence type="ECO:0000256" key="1">
    <source>
        <dbReference type="ARBA" id="ARBA00000553"/>
    </source>
</evidence>
<dbReference type="InterPro" id="IPR011324">
    <property type="entry name" value="Cytotoxic_necrot_fac-like_cat"/>
</dbReference>
<comment type="similarity">
    <text evidence="3 11">Belongs to the purine nucleoside phosphorylase YfiH/LACC1 family.</text>
</comment>
<organism evidence="12 13">
    <name type="scientific">Candidatus Caccovicinus merdipullorum</name>
    <dbReference type="NCBI Taxonomy" id="2840724"/>
    <lineage>
        <taxon>Bacteria</taxon>
        <taxon>Bacillati</taxon>
        <taxon>Bacillota</taxon>
        <taxon>Clostridia</taxon>
        <taxon>Eubacteriales</taxon>
        <taxon>Candidatus Caccovicinus</taxon>
    </lineage>
</organism>
<protein>
    <recommendedName>
        <fullName evidence="11">Purine nucleoside phosphorylase</fullName>
    </recommendedName>
</protein>
<dbReference type="PANTHER" id="PTHR30616:SF2">
    <property type="entry name" value="PURINE NUCLEOSIDE PHOSPHORYLASE LACC1"/>
    <property type="match status" value="1"/>
</dbReference>
<evidence type="ECO:0000256" key="11">
    <source>
        <dbReference type="RuleBase" id="RU361274"/>
    </source>
</evidence>
<reference evidence="12" key="2">
    <citation type="journal article" date="2021" name="PeerJ">
        <title>Extensive microbial diversity within the chicken gut microbiome revealed by metagenomics and culture.</title>
        <authorList>
            <person name="Gilroy R."/>
            <person name="Ravi A."/>
            <person name="Getino M."/>
            <person name="Pursley I."/>
            <person name="Horton D.L."/>
            <person name="Alikhan N.F."/>
            <person name="Baker D."/>
            <person name="Gharbi K."/>
            <person name="Hall N."/>
            <person name="Watson M."/>
            <person name="Adriaenssens E.M."/>
            <person name="Foster-Nyarko E."/>
            <person name="Jarju S."/>
            <person name="Secka A."/>
            <person name="Antonio M."/>
            <person name="Oren A."/>
            <person name="Chaudhuri R.R."/>
            <person name="La Ragione R."/>
            <person name="Hildebrand F."/>
            <person name="Pallen M.J."/>
        </authorList>
    </citation>
    <scope>NUCLEOTIDE SEQUENCE</scope>
    <source>
        <strain evidence="12">CHK123-3438</strain>
    </source>
</reference>
<dbReference type="Proteomes" id="UP000886860">
    <property type="component" value="Unassembled WGS sequence"/>
</dbReference>
<dbReference type="EMBL" id="DVKS01000143">
    <property type="protein sequence ID" value="HIT42082.1"/>
    <property type="molecule type" value="Genomic_DNA"/>
</dbReference>
<dbReference type="CDD" id="cd16833">
    <property type="entry name" value="YfiH"/>
    <property type="match status" value="1"/>
</dbReference>